<evidence type="ECO:0000256" key="2">
    <source>
        <dbReference type="ARBA" id="ARBA00007118"/>
    </source>
</evidence>
<evidence type="ECO:0000256" key="3">
    <source>
        <dbReference type="ARBA" id="ARBA00022630"/>
    </source>
</evidence>
<comment type="caution">
    <text evidence="7">The sequence shown here is derived from an EMBL/GenBank/DDBJ whole genome shotgun (WGS) entry which is preliminary data.</text>
</comment>
<evidence type="ECO:0000256" key="4">
    <source>
        <dbReference type="ARBA" id="ARBA00022643"/>
    </source>
</evidence>
<dbReference type="Gene3D" id="3.40.109.10">
    <property type="entry name" value="NADH Oxidase"/>
    <property type="match status" value="1"/>
</dbReference>
<dbReference type="PANTHER" id="PTHR43673:SF2">
    <property type="entry name" value="NITROREDUCTASE"/>
    <property type="match status" value="1"/>
</dbReference>
<dbReference type="PANTHER" id="PTHR43673">
    <property type="entry name" value="NAD(P)H NITROREDUCTASE YDGI-RELATED"/>
    <property type="match status" value="1"/>
</dbReference>
<proteinExistence type="inferred from homology"/>
<dbReference type="EMBL" id="JAEDAL010000010">
    <property type="protein sequence ID" value="MBH9554185.1"/>
    <property type="molecule type" value="Genomic_DNA"/>
</dbReference>
<reference evidence="7" key="1">
    <citation type="submission" date="2020-12" db="EMBL/GenBank/DDBJ databases">
        <title>The genome sequence of Inhella sp. 4Y17.</title>
        <authorList>
            <person name="Liu Y."/>
        </authorList>
    </citation>
    <scope>NUCLEOTIDE SEQUENCE</scope>
    <source>
        <strain evidence="7">4Y10</strain>
    </source>
</reference>
<dbReference type="SUPFAM" id="SSF55469">
    <property type="entry name" value="FMN-dependent nitroreductase-like"/>
    <property type="match status" value="1"/>
</dbReference>
<comment type="cofactor">
    <cofactor evidence="1">
        <name>FMN</name>
        <dbReference type="ChEBI" id="CHEBI:58210"/>
    </cofactor>
</comment>
<dbReference type="Pfam" id="PF00881">
    <property type="entry name" value="Nitroreductase"/>
    <property type="match status" value="1"/>
</dbReference>
<keyword evidence="3" id="KW-0285">Flavoprotein</keyword>
<sequence>MVVSWCDDKNCAVQQCRQYSGKPERLQEIFAVQQFCLRARGTGGSDNARVKLADLPDLSPEAATVFNEVLWARRSVRAFRPTPIPRAWVEQLLAQAARAPSGANMQPWRVHVLTGSALRRVTEQARAVAVDRERLSSLKGRYQYYPGTWKAVFKARRREVGLALYDALGLKKGDEAGMQAQHLRNFEFFGAPVGLLFTVDQSLTQGSWLDLGMFLQTLMLAATAEGLHTCAQAAWCHFHEPMAQWLSFGPDEVLVCGMALGHADPEAIENTLVTSRVPVSEFSTFHEE</sequence>
<evidence type="ECO:0000313" key="7">
    <source>
        <dbReference type="EMBL" id="MBH9554185.1"/>
    </source>
</evidence>
<keyword evidence="4" id="KW-0288">FMN</keyword>
<comment type="similarity">
    <text evidence="2">Belongs to the nitroreductase family.</text>
</comment>
<evidence type="ECO:0000256" key="1">
    <source>
        <dbReference type="ARBA" id="ARBA00001917"/>
    </source>
</evidence>
<dbReference type="Proteomes" id="UP000620139">
    <property type="component" value="Unassembled WGS sequence"/>
</dbReference>
<evidence type="ECO:0000313" key="8">
    <source>
        <dbReference type="Proteomes" id="UP000620139"/>
    </source>
</evidence>
<feature type="domain" description="Nitroreductase" evidence="6">
    <location>
        <begin position="72"/>
        <end position="262"/>
    </location>
</feature>
<evidence type="ECO:0000259" key="6">
    <source>
        <dbReference type="Pfam" id="PF00881"/>
    </source>
</evidence>
<keyword evidence="8" id="KW-1185">Reference proteome</keyword>
<keyword evidence="5" id="KW-0560">Oxidoreductase</keyword>
<gene>
    <name evidence="7" type="ORF">I7X43_15175</name>
</gene>
<dbReference type="InterPro" id="IPR029479">
    <property type="entry name" value="Nitroreductase"/>
</dbReference>
<protein>
    <submittedName>
        <fullName evidence="7">Nitroreductase</fullName>
    </submittedName>
</protein>
<dbReference type="CDD" id="cd02136">
    <property type="entry name" value="PnbA_NfnB-like"/>
    <property type="match status" value="1"/>
</dbReference>
<dbReference type="GO" id="GO:0016491">
    <property type="term" value="F:oxidoreductase activity"/>
    <property type="evidence" value="ECO:0007669"/>
    <property type="project" value="UniProtKB-KW"/>
</dbReference>
<name>A0A931IWL0_9BURK</name>
<dbReference type="AlphaFoldDB" id="A0A931IWL0"/>
<accession>A0A931IWL0</accession>
<evidence type="ECO:0000256" key="5">
    <source>
        <dbReference type="ARBA" id="ARBA00023002"/>
    </source>
</evidence>
<dbReference type="InterPro" id="IPR000415">
    <property type="entry name" value="Nitroreductase-like"/>
</dbReference>
<organism evidence="7 8">
    <name type="scientific">Inhella gelatinilytica</name>
    <dbReference type="NCBI Taxonomy" id="2795030"/>
    <lineage>
        <taxon>Bacteria</taxon>
        <taxon>Pseudomonadati</taxon>
        <taxon>Pseudomonadota</taxon>
        <taxon>Betaproteobacteria</taxon>
        <taxon>Burkholderiales</taxon>
        <taxon>Sphaerotilaceae</taxon>
        <taxon>Inhella</taxon>
    </lineage>
</organism>